<feature type="transmembrane region" description="Helical" evidence="2">
    <location>
        <begin position="130"/>
        <end position="155"/>
    </location>
</feature>
<feature type="compositionally biased region" description="Basic and acidic residues" evidence="1">
    <location>
        <begin position="329"/>
        <end position="338"/>
    </location>
</feature>
<evidence type="ECO:0000259" key="3">
    <source>
        <dbReference type="Pfam" id="PF20152"/>
    </source>
</evidence>
<dbReference type="AlphaFoldDB" id="A0A067Q689"/>
<dbReference type="HOGENOM" id="CLU_046025_4_0_1"/>
<dbReference type="PANTHER" id="PTHR40465:SF1">
    <property type="entry name" value="DUF6534 DOMAIN-CONTAINING PROTEIN"/>
    <property type="match status" value="1"/>
</dbReference>
<keyword evidence="5" id="KW-1185">Reference proteome</keyword>
<dbReference type="OrthoDB" id="3251949at2759"/>
<dbReference type="Proteomes" id="UP000027265">
    <property type="component" value="Unassembled WGS sequence"/>
</dbReference>
<organism evidence="4 5">
    <name type="scientific">Jaapia argillacea MUCL 33604</name>
    <dbReference type="NCBI Taxonomy" id="933084"/>
    <lineage>
        <taxon>Eukaryota</taxon>
        <taxon>Fungi</taxon>
        <taxon>Dikarya</taxon>
        <taxon>Basidiomycota</taxon>
        <taxon>Agaricomycotina</taxon>
        <taxon>Agaricomycetes</taxon>
        <taxon>Agaricomycetidae</taxon>
        <taxon>Jaapiales</taxon>
        <taxon>Jaapiaceae</taxon>
        <taxon>Jaapia</taxon>
    </lineage>
</organism>
<dbReference type="InParanoid" id="A0A067Q689"/>
<reference evidence="5" key="1">
    <citation type="journal article" date="2014" name="Proc. Natl. Acad. Sci. U.S.A.">
        <title>Extensive sampling of basidiomycete genomes demonstrates inadequacy of the white-rot/brown-rot paradigm for wood decay fungi.</title>
        <authorList>
            <person name="Riley R."/>
            <person name="Salamov A.A."/>
            <person name="Brown D.W."/>
            <person name="Nagy L.G."/>
            <person name="Floudas D."/>
            <person name="Held B.W."/>
            <person name="Levasseur A."/>
            <person name="Lombard V."/>
            <person name="Morin E."/>
            <person name="Otillar R."/>
            <person name="Lindquist E.A."/>
            <person name="Sun H."/>
            <person name="LaButti K.M."/>
            <person name="Schmutz J."/>
            <person name="Jabbour D."/>
            <person name="Luo H."/>
            <person name="Baker S.E."/>
            <person name="Pisabarro A.G."/>
            <person name="Walton J.D."/>
            <person name="Blanchette R.A."/>
            <person name="Henrissat B."/>
            <person name="Martin F."/>
            <person name="Cullen D."/>
            <person name="Hibbett D.S."/>
            <person name="Grigoriev I.V."/>
        </authorList>
    </citation>
    <scope>NUCLEOTIDE SEQUENCE [LARGE SCALE GENOMIC DNA]</scope>
    <source>
        <strain evidence="5">MUCL 33604</strain>
    </source>
</reference>
<dbReference type="EMBL" id="KL197718">
    <property type="protein sequence ID" value="KDQ58131.1"/>
    <property type="molecule type" value="Genomic_DNA"/>
</dbReference>
<dbReference type="InterPro" id="IPR045339">
    <property type="entry name" value="DUF6534"/>
</dbReference>
<feature type="transmembrane region" description="Helical" evidence="2">
    <location>
        <begin position="220"/>
        <end position="243"/>
    </location>
</feature>
<accession>A0A067Q689</accession>
<protein>
    <recommendedName>
        <fullName evidence="3">DUF6534 domain-containing protein</fullName>
    </recommendedName>
</protein>
<feature type="region of interest" description="Disordered" evidence="1">
    <location>
        <begin position="319"/>
        <end position="338"/>
    </location>
</feature>
<keyword evidence="2" id="KW-0812">Transmembrane</keyword>
<dbReference type="Pfam" id="PF20152">
    <property type="entry name" value="DUF6534"/>
    <property type="match status" value="1"/>
</dbReference>
<feature type="transmembrane region" description="Helical" evidence="2">
    <location>
        <begin position="249"/>
        <end position="270"/>
    </location>
</feature>
<feature type="transmembrane region" description="Helical" evidence="2">
    <location>
        <begin position="61"/>
        <end position="82"/>
    </location>
</feature>
<dbReference type="STRING" id="933084.A0A067Q689"/>
<proteinExistence type="predicted"/>
<name>A0A067Q689_9AGAM</name>
<dbReference type="PANTHER" id="PTHR40465">
    <property type="entry name" value="CHROMOSOME 1, WHOLE GENOME SHOTGUN SEQUENCE"/>
    <property type="match status" value="1"/>
</dbReference>
<feature type="transmembrane region" description="Helical" evidence="2">
    <location>
        <begin position="102"/>
        <end position="123"/>
    </location>
</feature>
<feature type="transmembrane region" description="Helical" evidence="2">
    <location>
        <begin position="175"/>
        <end position="199"/>
    </location>
</feature>
<gene>
    <name evidence="4" type="ORF">JAAARDRAFT_34945</name>
</gene>
<keyword evidence="2" id="KW-0472">Membrane</keyword>
<evidence type="ECO:0000256" key="1">
    <source>
        <dbReference type="SAM" id="MobiDB-lite"/>
    </source>
</evidence>
<evidence type="ECO:0000313" key="5">
    <source>
        <dbReference type="Proteomes" id="UP000027265"/>
    </source>
</evidence>
<feature type="domain" description="DUF6534" evidence="3">
    <location>
        <begin position="183"/>
        <end position="274"/>
    </location>
</feature>
<evidence type="ECO:0000313" key="4">
    <source>
        <dbReference type="EMBL" id="KDQ58131.1"/>
    </source>
</evidence>
<evidence type="ECO:0000256" key="2">
    <source>
        <dbReference type="SAM" id="Phobius"/>
    </source>
</evidence>
<keyword evidence="2" id="KW-1133">Transmembrane helix</keyword>
<sequence length="338" mass="37508">MSDTFSDPGLIDGMKEHPSSFIGAYVANLLVQAFQTGVLVDLSMKFWSYAHHESRTMRLTVAFVSAVALYQTGVALYSGWRIFVLGYGNWQSLLTLEWPDRLQSLVTTALASPIQAFLIWRCWILTNKSWITLGGLSSLLVAAVASSIYLVYGVFTISVTPDGSGIRGQNSIFSLWEITLILSAVLDISVTTILLVFLLRSRSNVFSRRFRRVLFRLIMISWEAAVLPSACAMAAALSIATMNGGFTNFWYLFFQAILGKLYVMSLLITLNTRANLRKGDADGGFPGDSWTPPRIEIHVPTMNEEDSTSTQPDILFAESPVIDNTTTAEKSEKQDSRR</sequence>
<feature type="transmembrane region" description="Helical" evidence="2">
    <location>
        <begin position="20"/>
        <end position="40"/>
    </location>
</feature>